<organism evidence="2 3">
    <name type="scientific">Taenia crassiceps</name>
    <dbReference type="NCBI Taxonomy" id="6207"/>
    <lineage>
        <taxon>Eukaryota</taxon>
        <taxon>Metazoa</taxon>
        <taxon>Spiralia</taxon>
        <taxon>Lophotrochozoa</taxon>
        <taxon>Platyhelminthes</taxon>
        <taxon>Cestoda</taxon>
        <taxon>Eucestoda</taxon>
        <taxon>Cyclophyllidea</taxon>
        <taxon>Taeniidae</taxon>
        <taxon>Taenia</taxon>
    </lineage>
</organism>
<gene>
    <name evidence="2" type="ORF">TcWFU_001016</name>
</gene>
<feature type="region of interest" description="Disordered" evidence="1">
    <location>
        <begin position="291"/>
        <end position="319"/>
    </location>
</feature>
<dbReference type="Proteomes" id="UP001651158">
    <property type="component" value="Unassembled WGS sequence"/>
</dbReference>
<evidence type="ECO:0000313" key="2">
    <source>
        <dbReference type="EMBL" id="KAL5106556.1"/>
    </source>
</evidence>
<keyword evidence="3" id="KW-1185">Reference proteome</keyword>
<comment type="caution">
    <text evidence="2">The sequence shown here is derived from an EMBL/GenBank/DDBJ whole genome shotgun (WGS) entry which is preliminary data.</text>
</comment>
<accession>A0ABR4QAH6</accession>
<dbReference type="EMBL" id="JAKROA010000005">
    <property type="protein sequence ID" value="KAL5106556.1"/>
    <property type="molecule type" value="Genomic_DNA"/>
</dbReference>
<sequence>MAKEFLPQSLCILSLAENDIPTLTELSIQGNLCEFNQIPHSRSYILAVLPTLNFIDGNQPLQDERLLGEWIAGSGAVHRFNSDDDTALIDFLRSLNPGLPHQMEPRFCRPSDTTRRAACSRAAVLKRGFTATNDDAPPIPRRSTPPRWLQRARSAQNITSTAAAAASTCLADVANSFGNLKPSFQCQPEMSAASCNALLTTSNPCTPHLLRSDSIFIPIDSEVEVEEAEAEVSVQLQKNVQTVSVDLPADWQPYGASGPTRSENEPVLADTQRTHYSPQFLRSLTALSQNLESFPTPNGETKGAASKARKPSSVPDVVNDRDSDISHAHQLHFSRGALASLLNHRSCINDGPAINVVSEKAERRSNEEASGACSPLSEHTFVVDLPVEPAGSPEGLEAKVLALRHQLEELRVLSVNQERERLRQASDIRHLAEEVRSLKAWKASVLQHQDFSHPAAGDCKHHKFESVTDLNVASQKVWSVHTSAVSPSLSTLVAINTSSPADATANEDASTVCDVEREEGEKDEESPVDDSDNNDDEVGDFPYPRASSSDMNGTLLTANISTDSLDTRRSRLSTPMGFGTSSTRLRNIEDRQLVSESILLPANAKSSI</sequence>
<name>A0ABR4QAH6_9CEST</name>
<evidence type="ECO:0000313" key="3">
    <source>
        <dbReference type="Proteomes" id="UP001651158"/>
    </source>
</evidence>
<reference evidence="2 3" key="1">
    <citation type="journal article" date="2022" name="Front. Cell. Infect. Microbiol.">
        <title>The Genomes of Two Strains of Taenia crassiceps the Animal Model for the Study of Human Cysticercosis.</title>
        <authorList>
            <person name="Bobes R.J."/>
            <person name="Estrada K."/>
            <person name="Rios-Valencia D.G."/>
            <person name="Calderon-Gallegos A."/>
            <person name="de la Torre P."/>
            <person name="Carrero J.C."/>
            <person name="Sanchez-Flores A."/>
            <person name="Laclette J.P."/>
        </authorList>
    </citation>
    <scope>NUCLEOTIDE SEQUENCE [LARGE SCALE GENOMIC DNA]</scope>
    <source>
        <strain evidence="2">WFUcys</strain>
    </source>
</reference>
<protein>
    <submittedName>
        <fullName evidence="2">Uncharacterized protein</fullName>
    </submittedName>
</protein>
<evidence type="ECO:0000256" key="1">
    <source>
        <dbReference type="SAM" id="MobiDB-lite"/>
    </source>
</evidence>
<proteinExistence type="predicted"/>
<feature type="compositionally biased region" description="Acidic residues" evidence="1">
    <location>
        <begin position="516"/>
        <end position="539"/>
    </location>
</feature>
<feature type="region of interest" description="Disordered" evidence="1">
    <location>
        <begin position="500"/>
        <end position="553"/>
    </location>
</feature>